<sequence>MTQNTNIDELPGLPHNEAGPLFAEPWQLTAFGIVLALHRNGYFQWREWVNYISAEIELGKTYGLDPQNHNGIYYHQWLAALEKLVTDKKLSSFDELMARKEQWRHADEHRGFGEPLSLDRHHHPHGDHHHHVHAHDHDHSCRAPATRLA</sequence>
<comment type="caution">
    <text evidence="3">The sequence shown here is derived from an EMBL/GenBank/DDBJ whole genome shotgun (WGS) entry which is preliminary data.</text>
</comment>
<dbReference type="InterPro" id="IPR008990">
    <property type="entry name" value="Elect_transpt_acc-like_dom_sf"/>
</dbReference>
<dbReference type="SUPFAM" id="SSF50090">
    <property type="entry name" value="Electron transport accessory proteins"/>
    <property type="match status" value="1"/>
</dbReference>
<dbReference type="Pfam" id="PF21006">
    <property type="entry name" value="NHase_beta_N"/>
    <property type="match status" value="1"/>
</dbReference>
<dbReference type="Gene3D" id="1.10.472.20">
    <property type="entry name" value="Nitrile hydratase, beta subunit"/>
    <property type="match status" value="1"/>
</dbReference>
<dbReference type="EMBL" id="JAPFQA010000002">
    <property type="protein sequence ID" value="MCZ8543711.1"/>
    <property type="molecule type" value="Genomic_DNA"/>
</dbReference>
<evidence type="ECO:0000313" key="3">
    <source>
        <dbReference type="EMBL" id="MCZ8543711.1"/>
    </source>
</evidence>
<dbReference type="InterPro" id="IPR042262">
    <property type="entry name" value="CN_hydtase_beta_C"/>
</dbReference>
<dbReference type="InterPro" id="IPR023808">
    <property type="entry name" value="Nitrile_Hydratase_acc_put"/>
</dbReference>
<name>A0ABT4QQ82_9HYPH</name>
<feature type="compositionally biased region" description="Basic residues" evidence="1">
    <location>
        <begin position="120"/>
        <end position="134"/>
    </location>
</feature>
<dbReference type="InterPro" id="IPR049054">
    <property type="entry name" value="CN_hydtase_beta-like_N"/>
</dbReference>
<feature type="domain" description="Nitrile hydratase beta subunit-like N-terminal" evidence="2">
    <location>
        <begin position="15"/>
        <end position="105"/>
    </location>
</feature>
<proteinExistence type="predicted"/>
<evidence type="ECO:0000256" key="1">
    <source>
        <dbReference type="SAM" id="MobiDB-lite"/>
    </source>
</evidence>
<evidence type="ECO:0000259" key="2">
    <source>
        <dbReference type="Pfam" id="PF21006"/>
    </source>
</evidence>
<dbReference type="RefSeq" id="WP_269904299.1">
    <property type="nucleotide sequence ID" value="NZ_JAPFQA010000002.1"/>
</dbReference>
<dbReference type="Proteomes" id="UP001152178">
    <property type="component" value="Unassembled WGS sequence"/>
</dbReference>
<accession>A0ABT4QQ82</accession>
<reference evidence="3" key="1">
    <citation type="submission" date="2022-11" db="EMBL/GenBank/DDBJ databases">
        <authorList>
            <person name="Coimbra C."/>
        </authorList>
    </citation>
    <scope>NUCLEOTIDE SEQUENCE</scope>
    <source>
        <strain evidence="3">Jales19</strain>
    </source>
</reference>
<dbReference type="NCBIfam" id="TIGR03889">
    <property type="entry name" value="nitrile_acc"/>
    <property type="match status" value="1"/>
</dbReference>
<keyword evidence="4" id="KW-1185">Reference proteome</keyword>
<organism evidence="3 4">
    <name type="scientific">Mesorhizobium qingshengii</name>
    <dbReference type="NCBI Taxonomy" id="1165689"/>
    <lineage>
        <taxon>Bacteria</taxon>
        <taxon>Pseudomonadati</taxon>
        <taxon>Pseudomonadota</taxon>
        <taxon>Alphaproteobacteria</taxon>
        <taxon>Hyphomicrobiales</taxon>
        <taxon>Phyllobacteriaceae</taxon>
        <taxon>Mesorhizobium</taxon>
    </lineage>
</organism>
<feature type="region of interest" description="Disordered" evidence="1">
    <location>
        <begin position="114"/>
        <end position="149"/>
    </location>
</feature>
<evidence type="ECO:0000313" key="4">
    <source>
        <dbReference type="Proteomes" id="UP001152178"/>
    </source>
</evidence>
<gene>
    <name evidence="3" type="ORF">OOJ09_05940</name>
</gene>
<protein>
    <submittedName>
        <fullName evidence="3">Nitrile hydratase accessory protein</fullName>
    </submittedName>
</protein>